<comment type="subcellular location">
    <subcellularLocation>
        <location evidence="1">Cytoplasm</location>
    </subcellularLocation>
</comment>
<dbReference type="AlphaFoldDB" id="A0A3P9KVT2"/>
<keyword evidence="5" id="KW-0789">Thiol protease inhibitor</keyword>
<accession>A0A3P9KVT2</accession>
<evidence type="ECO:0000313" key="11">
    <source>
        <dbReference type="Proteomes" id="UP000265180"/>
    </source>
</evidence>
<comment type="similarity">
    <text evidence="2">Belongs to the cystatin family.</text>
</comment>
<dbReference type="PRINTS" id="PR00295">
    <property type="entry name" value="STEFINA"/>
</dbReference>
<protein>
    <recommendedName>
        <fullName evidence="7">Cystatin-B</fullName>
    </recommendedName>
    <alternativeName>
        <fullName evidence="8">Stefin-B</fullName>
    </alternativeName>
</protein>
<dbReference type="PANTHER" id="PTHR11414:SF21">
    <property type="entry name" value="CYSTATIN 14A, TANDEM DUPLICATE 1-RELATED"/>
    <property type="match status" value="1"/>
</dbReference>
<reference evidence="10" key="3">
    <citation type="submission" date="2025-08" db="UniProtKB">
        <authorList>
            <consortium name="Ensembl"/>
        </authorList>
    </citation>
    <scope>IDENTIFICATION</scope>
    <source>
        <strain evidence="10">HNI</strain>
    </source>
</reference>
<evidence type="ECO:0000259" key="9">
    <source>
        <dbReference type="PROSITE" id="PS50206"/>
    </source>
</evidence>
<dbReference type="Gene3D" id="3.10.450.10">
    <property type="match status" value="1"/>
</dbReference>
<evidence type="ECO:0000256" key="1">
    <source>
        <dbReference type="ARBA" id="ARBA00004496"/>
    </source>
</evidence>
<dbReference type="SMART" id="SM00043">
    <property type="entry name" value="CY"/>
    <property type="match status" value="1"/>
</dbReference>
<evidence type="ECO:0000256" key="5">
    <source>
        <dbReference type="ARBA" id="ARBA00022704"/>
    </source>
</evidence>
<dbReference type="CDD" id="cd00042">
    <property type="entry name" value="CY"/>
    <property type="match status" value="1"/>
</dbReference>
<dbReference type="InterPro" id="IPR018073">
    <property type="entry name" value="Prot_inh_cystat_CS"/>
</dbReference>
<evidence type="ECO:0000256" key="2">
    <source>
        <dbReference type="ARBA" id="ARBA00009403"/>
    </source>
</evidence>
<dbReference type="GO" id="GO:0005737">
    <property type="term" value="C:cytoplasm"/>
    <property type="evidence" value="ECO:0007669"/>
    <property type="project" value="UniProtKB-SubCell"/>
</dbReference>
<dbReference type="PANTHER" id="PTHR11414">
    <property type="entry name" value="CYSTATIN FAMILY MEMBER"/>
    <property type="match status" value="1"/>
</dbReference>
<organism evidence="10 11">
    <name type="scientific">Oryzias latipes</name>
    <name type="common">Japanese rice fish</name>
    <name type="synonym">Japanese killifish</name>
    <dbReference type="NCBI Taxonomy" id="8090"/>
    <lineage>
        <taxon>Eukaryota</taxon>
        <taxon>Metazoa</taxon>
        <taxon>Chordata</taxon>
        <taxon>Craniata</taxon>
        <taxon>Vertebrata</taxon>
        <taxon>Euteleostomi</taxon>
        <taxon>Actinopterygii</taxon>
        <taxon>Neopterygii</taxon>
        <taxon>Teleostei</taxon>
        <taxon>Neoteleostei</taxon>
        <taxon>Acanthomorphata</taxon>
        <taxon>Ovalentaria</taxon>
        <taxon>Atherinomorphae</taxon>
        <taxon>Beloniformes</taxon>
        <taxon>Adrianichthyidae</taxon>
        <taxon>Oryziinae</taxon>
        <taxon>Oryzias</taxon>
    </lineage>
</organism>
<evidence type="ECO:0000256" key="6">
    <source>
        <dbReference type="ARBA" id="ARBA00022859"/>
    </source>
</evidence>
<dbReference type="GO" id="GO:0071220">
    <property type="term" value="P:cellular response to bacterial lipoprotein"/>
    <property type="evidence" value="ECO:0007669"/>
    <property type="project" value="UniProtKB-ARBA"/>
</dbReference>
<reference evidence="10 11" key="2">
    <citation type="submission" date="2017-04" db="EMBL/GenBank/DDBJ databases">
        <title>CpG methylation of centromeres and impact of large insertions on vertebrate speciation.</title>
        <authorList>
            <person name="Ichikawa K."/>
            <person name="Yoshimura J."/>
            <person name="Morishita S."/>
        </authorList>
    </citation>
    <scope>NUCLEOTIDE SEQUENCE</scope>
    <source>
        <strain evidence="10 11">HNI</strain>
    </source>
</reference>
<dbReference type="Proteomes" id="UP000265180">
    <property type="component" value="Chromosome 20"/>
</dbReference>
<evidence type="ECO:0000256" key="3">
    <source>
        <dbReference type="ARBA" id="ARBA00022490"/>
    </source>
</evidence>
<dbReference type="PROSITE" id="PS00287">
    <property type="entry name" value="CYSTATIN"/>
    <property type="match status" value="1"/>
</dbReference>
<dbReference type="InterPro" id="IPR000010">
    <property type="entry name" value="Cystatin_dom"/>
</dbReference>
<evidence type="ECO:0000256" key="4">
    <source>
        <dbReference type="ARBA" id="ARBA00022690"/>
    </source>
</evidence>
<feature type="domain" description="Rhodanese" evidence="9">
    <location>
        <begin position="20"/>
        <end position="47"/>
    </location>
</feature>
<keyword evidence="4" id="KW-0646">Protease inhibitor</keyword>
<dbReference type="GO" id="GO:0004869">
    <property type="term" value="F:cysteine-type endopeptidase inhibitor activity"/>
    <property type="evidence" value="ECO:0007669"/>
    <property type="project" value="UniProtKB-KW"/>
</dbReference>
<reference key="1">
    <citation type="journal article" date="2007" name="Nature">
        <title>The medaka draft genome and insights into vertebrate genome evolution.</title>
        <authorList>
            <person name="Kasahara M."/>
            <person name="Naruse K."/>
            <person name="Sasaki S."/>
            <person name="Nakatani Y."/>
            <person name="Qu W."/>
            <person name="Ahsan B."/>
            <person name="Yamada T."/>
            <person name="Nagayasu Y."/>
            <person name="Doi K."/>
            <person name="Kasai Y."/>
            <person name="Jindo T."/>
            <person name="Kobayashi D."/>
            <person name="Shimada A."/>
            <person name="Toyoda A."/>
            <person name="Kuroki Y."/>
            <person name="Fujiyama A."/>
            <person name="Sasaki T."/>
            <person name="Shimizu A."/>
            <person name="Asakawa S."/>
            <person name="Shimizu N."/>
            <person name="Hashimoto S."/>
            <person name="Yang J."/>
            <person name="Lee Y."/>
            <person name="Matsushima K."/>
            <person name="Sugano S."/>
            <person name="Sakaizumi M."/>
            <person name="Narita T."/>
            <person name="Ohishi K."/>
            <person name="Haga S."/>
            <person name="Ohta F."/>
            <person name="Nomoto H."/>
            <person name="Nogata K."/>
            <person name="Morishita T."/>
            <person name="Endo T."/>
            <person name="Shin-I T."/>
            <person name="Takeda H."/>
            <person name="Morishita S."/>
            <person name="Kohara Y."/>
        </authorList>
    </citation>
    <scope>NUCLEOTIDE SEQUENCE [LARGE SCALE GENOMIC DNA]</scope>
    <source>
        <strain>Hd-rR</strain>
    </source>
</reference>
<dbReference type="InterPro" id="IPR046350">
    <property type="entry name" value="Cystatin_sf"/>
</dbReference>
<dbReference type="Ensembl" id="ENSORLT00020019782.1">
    <property type="protein sequence ID" value="ENSORLP00020012580.1"/>
    <property type="gene ID" value="ENSORLG00020013489.1"/>
</dbReference>
<dbReference type="PROSITE" id="PS50206">
    <property type="entry name" value="RHODANESE_3"/>
    <property type="match status" value="1"/>
</dbReference>
<evidence type="ECO:0000313" key="10">
    <source>
        <dbReference type="Ensembl" id="ENSORLP00020012580.1"/>
    </source>
</evidence>
<name>A0A3P9KVT2_ORYLA</name>
<evidence type="ECO:0000256" key="8">
    <source>
        <dbReference type="ARBA" id="ARBA00041437"/>
    </source>
</evidence>
<keyword evidence="6" id="KW-0391">Immunity</keyword>
<dbReference type="Pfam" id="PF00031">
    <property type="entry name" value="Cystatin"/>
    <property type="match status" value="1"/>
</dbReference>
<dbReference type="InterPro" id="IPR036873">
    <property type="entry name" value="Rhodanese-like_dom_sf"/>
</dbReference>
<proteinExistence type="inferred from homology"/>
<dbReference type="InterPro" id="IPR001763">
    <property type="entry name" value="Rhodanese-like_dom"/>
</dbReference>
<dbReference type="SUPFAM" id="SSF52821">
    <property type="entry name" value="Rhodanese/Cell cycle control phosphatase"/>
    <property type="match status" value="1"/>
</dbReference>
<sequence>MFFSDQAFVVTHSQLKTMLTNRDIQLFDVRDPDEHQEGRIPQAVNLPSAAMPRCGGLTETRKADEKIQKICNQVKDRAEGMAGKNFNSFVAISYKTQVVAGINYSIKVHVGGDKYVHVQVWHKLPCNVGDLELTNIQYPKSLDDPIK</sequence>
<keyword evidence="3" id="KW-0963">Cytoplasm</keyword>
<dbReference type="GO" id="GO:0002376">
    <property type="term" value="P:immune system process"/>
    <property type="evidence" value="ECO:0007669"/>
    <property type="project" value="UniProtKB-KW"/>
</dbReference>
<dbReference type="FunFam" id="3.10.450.10:FF:000001">
    <property type="entry name" value="Cystatin-A"/>
    <property type="match status" value="1"/>
</dbReference>
<evidence type="ECO:0000256" key="7">
    <source>
        <dbReference type="ARBA" id="ARBA00040677"/>
    </source>
</evidence>
<dbReference type="SUPFAM" id="SSF54403">
    <property type="entry name" value="Cystatin/monellin"/>
    <property type="match status" value="1"/>
</dbReference>
<dbReference type="InterPro" id="IPR001713">
    <property type="entry name" value="Prot_inh_stefin"/>
</dbReference>
<reference evidence="10" key="4">
    <citation type="submission" date="2025-09" db="UniProtKB">
        <authorList>
            <consortium name="Ensembl"/>
        </authorList>
    </citation>
    <scope>IDENTIFICATION</scope>
    <source>
        <strain evidence="10">HNI</strain>
    </source>
</reference>
<dbReference type="CDD" id="cd00158">
    <property type="entry name" value="RHOD"/>
    <property type="match status" value="1"/>
</dbReference>